<proteinExistence type="predicted"/>
<feature type="transmembrane region" description="Helical" evidence="1">
    <location>
        <begin position="40"/>
        <end position="59"/>
    </location>
</feature>
<reference evidence="3" key="1">
    <citation type="journal article" date="2016" name="Nature">
        <title>Genome evolution in the allotetraploid frog Xenopus laevis.</title>
        <authorList>
            <person name="Session A.M."/>
            <person name="Uno Y."/>
            <person name="Kwon T."/>
            <person name="Chapman J.A."/>
            <person name="Toyoda A."/>
            <person name="Takahashi S."/>
            <person name="Fukui A."/>
            <person name="Hikosaka A."/>
            <person name="Suzuki A."/>
            <person name="Kondo M."/>
            <person name="van Heeringen S.J."/>
            <person name="Quigley I."/>
            <person name="Heinz S."/>
            <person name="Ogino H."/>
            <person name="Ochi H."/>
            <person name="Hellsten U."/>
            <person name="Lyons J.B."/>
            <person name="Simakov O."/>
            <person name="Putnam N."/>
            <person name="Stites J."/>
            <person name="Kuroki Y."/>
            <person name="Tanaka T."/>
            <person name="Michiue T."/>
            <person name="Watanabe M."/>
            <person name="Bogdanovic O."/>
            <person name="Lister R."/>
            <person name="Georgiou G."/>
            <person name="Paranjpe S.S."/>
            <person name="van Kruijsbergen I."/>
            <person name="Shu S."/>
            <person name="Carlson J."/>
            <person name="Kinoshita T."/>
            <person name="Ohta Y."/>
            <person name="Mawaribuchi S."/>
            <person name="Jenkins J."/>
            <person name="Grimwood J."/>
            <person name="Schmutz J."/>
            <person name="Mitros T."/>
            <person name="Mozaffari S.V."/>
            <person name="Suzuki Y."/>
            <person name="Haramoto Y."/>
            <person name="Yamamoto T.S."/>
            <person name="Takagi C."/>
            <person name="Heald R."/>
            <person name="Miller K."/>
            <person name="Haudenschild C."/>
            <person name="Kitzman J."/>
            <person name="Nakayama T."/>
            <person name="Izutsu Y."/>
            <person name="Robert J."/>
            <person name="Fortriede J."/>
            <person name="Burns K."/>
            <person name="Lotay V."/>
            <person name="Karimi K."/>
            <person name="Yasuoka Y."/>
            <person name="Dichmann D.S."/>
            <person name="Flajnik M.F."/>
            <person name="Houston D.W."/>
            <person name="Shendure J."/>
            <person name="DuPasquier L."/>
            <person name="Vize P.D."/>
            <person name="Zorn A.M."/>
            <person name="Ito M."/>
            <person name="Marcotte E.M."/>
            <person name="Wallingford J.B."/>
            <person name="Ito Y."/>
            <person name="Asashima M."/>
            <person name="Ueno N."/>
            <person name="Matsuda Y."/>
            <person name="Veenstra G.J."/>
            <person name="Fujiyama A."/>
            <person name="Harland R.M."/>
            <person name="Taira M."/>
            <person name="Rokhsar D.S."/>
        </authorList>
    </citation>
    <scope>NUCLEOTIDE SEQUENCE [LARGE SCALE GENOMIC DNA]</scope>
    <source>
        <strain evidence="3">J</strain>
    </source>
</reference>
<feature type="transmembrane region" description="Helical" evidence="1">
    <location>
        <begin position="16"/>
        <end position="34"/>
    </location>
</feature>
<dbReference type="AlphaFoldDB" id="A0A974CJX3"/>
<keyword evidence="1" id="KW-0812">Transmembrane</keyword>
<evidence type="ECO:0000313" key="2">
    <source>
        <dbReference type="EMBL" id="OCT74849.1"/>
    </source>
</evidence>
<dbReference type="EMBL" id="CM004477">
    <property type="protein sequence ID" value="OCT74849.1"/>
    <property type="molecule type" value="Genomic_DNA"/>
</dbReference>
<gene>
    <name evidence="2" type="ORF">XELAEV_18033836mg</name>
</gene>
<protein>
    <submittedName>
        <fullName evidence="2">Uncharacterized protein</fullName>
    </submittedName>
</protein>
<dbReference type="Proteomes" id="UP000694892">
    <property type="component" value="Chromosome 6S"/>
</dbReference>
<feature type="transmembrane region" description="Helical" evidence="1">
    <location>
        <begin position="71"/>
        <end position="90"/>
    </location>
</feature>
<organism evidence="2 3">
    <name type="scientific">Xenopus laevis</name>
    <name type="common">African clawed frog</name>
    <dbReference type="NCBI Taxonomy" id="8355"/>
    <lineage>
        <taxon>Eukaryota</taxon>
        <taxon>Metazoa</taxon>
        <taxon>Chordata</taxon>
        <taxon>Craniata</taxon>
        <taxon>Vertebrata</taxon>
        <taxon>Euteleostomi</taxon>
        <taxon>Amphibia</taxon>
        <taxon>Batrachia</taxon>
        <taxon>Anura</taxon>
        <taxon>Pipoidea</taxon>
        <taxon>Pipidae</taxon>
        <taxon>Xenopodinae</taxon>
        <taxon>Xenopus</taxon>
        <taxon>Xenopus</taxon>
    </lineage>
</organism>
<sequence length="95" mass="11000">MDRRPVAVSEEERKRRIARACLSLIYCTNAYPLWTEQPTIFPYFANMASMSVFLTMPVLRLPMKTLELIDFGSFLFVTLLVCVLPVILVSRQSPW</sequence>
<evidence type="ECO:0000256" key="1">
    <source>
        <dbReference type="SAM" id="Phobius"/>
    </source>
</evidence>
<evidence type="ECO:0000313" key="3">
    <source>
        <dbReference type="Proteomes" id="UP000694892"/>
    </source>
</evidence>
<keyword evidence="1" id="KW-0472">Membrane</keyword>
<keyword evidence="1" id="KW-1133">Transmembrane helix</keyword>
<accession>A0A974CJX3</accession>
<name>A0A974CJX3_XENLA</name>